<keyword evidence="3" id="KW-1185">Reference proteome</keyword>
<feature type="domain" description="BTB" evidence="1">
    <location>
        <begin position="31"/>
        <end position="81"/>
    </location>
</feature>
<organism evidence="2 3">
    <name type="scientific">Steinernema carpocapsae</name>
    <name type="common">Entomopathogenic nematode</name>
    <dbReference type="NCBI Taxonomy" id="34508"/>
    <lineage>
        <taxon>Eukaryota</taxon>
        <taxon>Metazoa</taxon>
        <taxon>Ecdysozoa</taxon>
        <taxon>Nematoda</taxon>
        <taxon>Chromadorea</taxon>
        <taxon>Rhabditida</taxon>
        <taxon>Tylenchina</taxon>
        <taxon>Panagrolaimomorpha</taxon>
        <taxon>Strongyloidoidea</taxon>
        <taxon>Steinernematidae</taxon>
        <taxon>Steinernema</taxon>
    </lineage>
</organism>
<name>A0A4U5NZL9_STECR</name>
<proteinExistence type="predicted"/>
<dbReference type="InterPro" id="IPR000210">
    <property type="entry name" value="BTB/POZ_dom"/>
</dbReference>
<evidence type="ECO:0000259" key="1">
    <source>
        <dbReference type="Pfam" id="PF00651"/>
    </source>
</evidence>
<dbReference type="Proteomes" id="UP000298663">
    <property type="component" value="Unassembled WGS sequence"/>
</dbReference>
<dbReference type="InterPro" id="IPR011333">
    <property type="entry name" value="SKP1/BTB/POZ_sf"/>
</dbReference>
<reference evidence="2 3" key="2">
    <citation type="journal article" date="2019" name="G3 (Bethesda)">
        <title>Hybrid Assembly of the Genome of the Entomopathogenic Nematode Steinernema carpocapsae Identifies the X-Chromosome.</title>
        <authorList>
            <person name="Serra L."/>
            <person name="Macchietto M."/>
            <person name="Macias-Munoz A."/>
            <person name="McGill C.J."/>
            <person name="Rodriguez I.M."/>
            <person name="Rodriguez B."/>
            <person name="Murad R."/>
            <person name="Mortazavi A."/>
        </authorList>
    </citation>
    <scope>NUCLEOTIDE SEQUENCE [LARGE SCALE GENOMIC DNA]</scope>
    <source>
        <strain evidence="2 3">ALL</strain>
    </source>
</reference>
<protein>
    <recommendedName>
        <fullName evidence="1">BTB domain-containing protein</fullName>
    </recommendedName>
</protein>
<accession>A0A4U5NZL9</accession>
<sequence>MAGSLKLLCVWESCSNAVFRNLGRRPSEAARELNFHAFLQLYVLVYGLEMPIHFVTVESLLELANLFHCKMVLRLCEEFLRNVPEWQVPHVKKLHRFKLNGLLVETANKMPPKELKKLRFPSGIPPLLATLMSHKYRVMDP</sequence>
<comment type="caution">
    <text evidence="2">The sequence shown here is derived from an EMBL/GenBank/DDBJ whole genome shotgun (WGS) entry which is preliminary data.</text>
</comment>
<dbReference type="AlphaFoldDB" id="A0A4U5NZL9"/>
<evidence type="ECO:0000313" key="3">
    <source>
        <dbReference type="Proteomes" id="UP000298663"/>
    </source>
</evidence>
<dbReference type="SUPFAM" id="SSF54695">
    <property type="entry name" value="POZ domain"/>
    <property type="match status" value="1"/>
</dbReference>
<reference evidence="2 3" key="1">
    <citation type="journal article" date="2015" name="Genome Biol.">
        <title>Comparative genomics of Steinernema reveals deeply conserved gene regulatory networks.</title>
        <authorList>
            <person name="Dillman A.R."/>
            <person name="Macchietto M."/>
            <person name="Porter C.F."/>
            <person name="Rogers A."/>
            <person name="Williams B."/>
            <person name="Antoshechkin I."/>
            <person name="Lee M.M."/>
            <person name="Goodwin Z."/>
            <person name="Lu X."/>
            <person name="Lewis E.E."/>
            <person name="Goodrich-Blair H."/>
            <person name="Stock S.P."/>
            <person name="Adams B.J."/>
            <person name="Sternberg P.W."/>
            <person name="Mortazavi A."/>
        </authorList>
    </citation>
    <scope>NUCLEOTIDE SEQUENCE [LARGE SCALE GENOMIC DNA]</scope>
    <source>
        <strain evidence="2 3">ALL</strain>
    </source>
</reference>
<dbReference type="EMBL" id="AZBU02000003">
    <property type="protein sequence ID" value="TKR89042.1"/>
    <property type="molecule type" value="Genomic_DNA"/>
</dbReference>
<dbReference type="Pfam" id="PF00651">
    <property type="entry name" value="BTB"/>
    <property type="match status" value="1"/>
</dbReference>
<gene>
    <name evidence="2" type="ORF">L596_013202</name>
</gene>
<evidence type="ECO:0000313" key="2">
    <source>
        <dbReference type="EMBL" id="TKR89042.1"/>
    </source>
</evidence>
<dbReference type="OrthoDB" id="5813110at2759"/>